<dbReference type="SMART" id="SM00185">
    <property type="entry name" value="ARM"/>
    <property type="match status" value="5"/>
</dbReference>
<dbReference type="SUPFAM" id="SSF52540">
    <property type="entry name" value="P-loop containing nucleoside triphosphate hydrolases"/>
    <property type="match status" value="1"/>
</dbReference>
<dbReference type="Gene3D" id="1.25.10.10">
    <property type="entry name" value="Leucine-rich Repeat Variant"/>
    <property type="match status" value="6"/>
</dbReference>
<proteinExistence type="predicted"/>
<dbReference type="InterPro" id="IPR004155">
    <property type="entry name" value="PBS_lyase_HEAT"/>
</dbReference>
<protein>
    <recommendedName>
        <fullName evidence="2">NACHT domain-containing protein</fullName>
    </recommendedName>
</protein>
<feature type="domain" description="NACHT" evidence="2">
    <location>
        <begin position="110"/>
        <end position="216"/>
    </location>
</feature>
<evidence type="ECO:0000256" key="1">
    <source>
        <dbReference type="SAM" id="MobiDB-lite"/>
    </source>
</evidence>
<reference evidence="3 4" key="1">
    <citation type="submission" date="2015-09" db="EMBL/GenBank/DDBJ databases">
        <title>Sorangium comparison.</title>
        <authorList>
            <person name="Zaburannyi N."/>
            <person name="Bunk B."/>
            <person name="Overmann J."/>
            <person name="Mueller R."/>
        </authorList>
    </citation>
    <scope>NUCLEOTIDE SEQUENCE [LARGE SCALE GENOMIC DNA]</scope>
    <source>
        <strain evidence="3 4">So ce836</strain>
    </source>
</reference>
<dbReference type="InterPro" id="IPR027417">
    <property type="entry name" value="P-loop_NTPase"/>
</dbReference>
<dbReference type="Pfam" id="PF05729">
    <property type="entry name" value="NACHT"/>
    <property type="match status" value="1"/>
</dbReference>
<accession>A0A4V0NF25</accession>
<dbReference type="EMBL" id="CP012672">
    <property type="protein sequence ID" value="AUX28192.1"/>
    <property type="molecule type" value="Genomic_DNA"/>
</dbReference>
<dbReference type="InterPro" id="IPR016024">
    <property type="entry name" value="ARM-type_fold"/>
</dbReference>
<dbReference type="InterPro" id="IPR000225">
    <property type="entry name" value="Armadillo"/>
</dbReference>
<organism evidence="3 4">
    <name type="scientific">Sorangium cellulosum</name>
    <name type="common">Polyangium cellulosum</name>
    <dbReference type="NCBI Taxonomy" id="56"/>
    <lineage>
        <taxon>Bacteria</taxon>
        <taxon>Pseudomonadati</taxon>
        <taxon>Myxococcota</taxon>
        <taxon>Polyangia</taxon>
        <taxon>Polyangiales</taxon>
        <taxon>Polyangiaceae</taxon>
        <taxon>Sorangium</taxon>
    </lineage>
</organism>
<evidence type="ECO:0000313" key="4">
    <source>
        <dbReference type="Proteomes" id="UP000295497"/>
    </source>
</evidence>
<dbReference type="PANTHER" id="PTHR12697:SF5">
    <property type="entry name" value="DEOXYHYPUSINE HYDROXYLASE"/>
    <property type="match status" value="1"/>
</dbReference>
<dbReference type="InterPro" id="IPR007111">
    <property type="entry name" value="NACHT_NTPase"/>
</dbReference>
<feature type="region of interest" description="Disordered" evidence="1">
    <location>
        <begin position="487"/>
        <end position="536"/>
    </location>
</feature>
<dbReference type="Proteomes" id="UP000295497">
    <property type="component" value="Chromosome"/>
</dbReference>
<dbReference type="InterPro" id="IPR011989">
    <property type="entry name" value="ARM-like"/>
</dbReference>
<gene>
    <name evidence="3" type="ORF">SOCE836_002600</name>
</gene>
<dbReference type="SMART" id="SM00567">
    <property type="entry name" value="EZ_HEAT"/>
    <property type="match status" value="17"/>
</dbReference>
<dbReference type="Pfam" id="PF13646">
    <property type="entry name" value="HEAT_2"/>
    <property type="match status" value="4"/>
</dbReference>
<dbReference type="GO" id="GO:0016491">
    <property type="term" value="F:oxidoreductase activity"/>
    <property type="evidence" value="ECO:0007669"/>
    <property type="project" value="TreeGrafter"/>
</dbReference>
<name>A0A4V0NF25_SORCE</name>
<dbReference type="PROSITE" id="PS50837">
    <property type="entry name" value="NACHT"/>
    <property type="match status" value="1"/>
</dbReference>
<dbReference type="Gene3D" id="3.40.50.300">
    <property type="entry name" value="P-loop containing nucleotide triphosphate hydrolases"/>
    <property type="match status" value="1"/>
</dbReference>
<evidence type="ECO:0000259" key="2">
    <source>
        <dbReference type="PROSITE" id="PS50837"/>
    </source>
</evidence>
<dbReference type="SUPFAM" id="SSF48371">
    <property type="entry name" value="ARM repeat"/>
    <property type="match status" value="2"/>
</dbReference>
<sequence>MSHREAYLRALVARHDVLLLPLDAEDRQPRSFEAPLPVIFQRLALRPAGSAPLSPTDDRPVEDFDDFLREQAYADLTTYRHPLDLDGSAGIETEVRVDELEEALSRSPGRRMVVLGGPGTGKTTLLRALTWRAARRALEDPAAPLPMFVELSDLAEHGADLRCYLPRIAASLGLPPRAGGELAAQLDEGAALVCLDGLDEVAPARRDAVLSWLSSLRASAGAWVVGSRFTQYRTGDLGRGAFAEWELLPLDEPAQTRLAERLLSRLAAADAPAPARDARRFLAALSQHPHVAAWKGVPLLLSLAAAAWARQGSLPASRSAMYKIATDALLGLRWRDPEEKRALRGALSRVALSLFRRGGRAFPRERLREAVEGLPEEARAALPGPGELTARLVGSGFIEAAGDELRFGHQTFHEYLVAVALAQDLAAGGAPAEQAWKLAWSKRTFWRWTEPLRLMVGVLLDGLGEPGAAAALRWLRALAAAATHDEHGTLDPASHPGSTSVAPGRFSLRSDTDPTSGSGDASSPVTGPLNHPLSALGDPGGLVRSLAVRSLAELGEWPASWDELEVRPIRALIEGWAARALDPGKDGQAANAAAPTLAAEVSRLPPPARAWALVPLCAALASAPERWRRAAAAEALERFGVAAPMDPLLRALGDPSPKVRQTAARALRWHAERCPSEPLVAAMRDEDPQASHEVVRTLVAMGERAPLGALLELLEEHEAHHRRAAVEALGELRERAPLQHLVRATQDEDLSVRASAVTALGRLGERAARDAAAVDAILLLVAGERASWSRRAAIDALRDLGDLVPPERWMGAVLQILDDEECLDGREASGLLIRLGPRAPFEALLTRLAGERERSADAAAQALVGLARWVPIEPLVDVLHGGTAAVQARALRVLACTGARAPVAEIAAMLSASAPRVRAAAARALGKLGERAPVDDLVLAATRDEERTVQAEALVALALIGPTAALPVLVAGLGRLDWYGLQVVVAALARAGSRLSIDALAEIARAYDEGIRGLPTITVTMYVERAVSRCTDVATLLAAMRSREERLRGLAADALAFKVIRGEADGIVETALDGVDRSGEVEALPRDAAQRLFNLCSQLAPEPWLRRELGEAQAQARAGLRLAAAQIAAAAGEPGCVPHLVALASSRDEDAQQSALDSMGVLLSRQALPEDARGALMAALLPLLDVGARKIRICAAQAAGRAGSAPPEVIEALWRVVASRASGAFSPYYGADNIAAAAALRALGAQPDVDALLNLLVLGAPDPDAEHVAAAWLASLGEAAPVEALIELLRAGVARECDGDRGRSASSAALTLGWLGARAAIGPLMEALGGASWQVREAAARALAHLAEHTPLEGMIAQLASDRSDVRRFAALSLQGRREPAAIAALTRALGDIHPDVRRCAATALGVTGRRSPALLPVKELLDAARDDRWQAGIAWESEQGRNAASEALGMRGEQAGRGSLESTLRSASTSAQFAAVEALGSLGDSMPREEIEALLGGPVPRTAALAALGRLGEEAPVAVIASFLDDSDQYVRSRAAEVLAGLPQAAAAEALIARARNIAEVARPAAAVRLLREQTEAARLAVRRWLSEGHPATRAQVARALAGAPAVPCADLADAARELAVDTSSDLRAAGLALLAAHAPSVLAELSGDAMRVLAGEVPEGLLRELERGIELGALARLPRWPAEAWERALEALGSPRSDVRAGAASTMSHQAPMPQRALAALWSRRADPSRHVRAAVDDALAEVLSREGALEDDEA</sequence>
<dbReference type="PANTHER" id="PTHR12697">
    <property type="entry name" value="PBS LYASE HEAT-LIKE PROTEIN"/>
    <property type="match status" value="1"/>
</dbReference>
<feature type="compositionally biased region" description="Polar residues" evidence="1">
    <location>
        <begin position="513"/>
        <end position="525"/>
    </location>
</feature>
<dbReference type="RefSeq" id="WP_129572585.1">
    <property type="nucleotide sequence ID" value="NZ_CP012672.1"/>
</dbReference>
<evidence type="ECO:0000313" key="3">
    <source>
        <dbReference type="EMBL" id="AUX28192.1"/>
    </source>
</evidence>